<dbReference type="EMBL" id="NRJH01000014">
    <property type="protein sequence ID" value="RIY33480.1"/>
    <property type="molecule type" value="Genomic_DNA"/>
</dbReference>
<dbReference type="Proteomes" id="UP000266258">
    <property type="component" value="Unassembled WGS sequence"/>
</dbReference>
<feature type="signal peptide" evidence="1">
    <location>
        <begin position="1"/>
        <end position="20"/>
    </location>
</feature>
<name>A0A3A1Y8C0_9GAMM</name>
<keyword evidence="1" id="KW-0732">Signal</keyword>
<reference evidence="2 3" key="1">
    <citation type="submission" date="2017-08" db="EMBL/GenBank/DDBJ databases">
        <title>Reclassification of Bisgaard taxon 37 and 44.</title>
        <authorList>
            <person name="Christensen H."/>
        </authorList>
    </citation>
    <scope>NUCLEOTIDE SEQUENCE [LARGE SCALE GENOMIC DNA]</scope>
    <source>
        <strain evidence="2 3">B96_4</strain>
    </source>
</reference>
<gene>
    <name evidence="2" type="ORF">CJP74_01780</name>
</gene>
<dbReference type="AlphaFoldDB" id="A0A3A1Y8C0"/>
<evidence type="ECO:0000256" key="1">
    <source>
        <dbReference type="SAM" id="SignalP"/>
    </source>
</evidence>
<comment type="caution">
    <text evidence="2">The sequence shown here is derived from an EMBL/GenBank/DDBJ whole genome shotgun (WGS) entry which is preliminary data.</text>
</comment>
<protein>
    <submittedName>
        <fullName evidence="2">Uncharacterized protein</fullName>
    </submittedName>
</protein>
<proteinExistence type="predicted"/>
<evidence type="ECO:0000313" key="2">
    <source>
        <dbReference type="EMBL" id="RIY33480.1"/>
    </source>
</evidence>
<accession>A0A3A1Y8C0</accession>
<keyword evidence="3" id="KW-1185">Reference proteome</keyword>
<evidence type="ECO:0000313" key="3">
    <source>
        <dbReference type="Proteomes" id="UP000266258"/>
    </source>
</evidence>
<feature type="chain" id="PRO_5017181657" evidence="1">
    <location>
        <begin position="21"/>
        <end position="214"/>
    </location>
</feature>
<organism evidence="2 3">
    <name type="scientific">Psittacicella melopsittaci</name>
    <dbReference type="NCBI Taxonomy" id="2028576"/>
    <lineage>
        <taxon>Bacteria</taxon>
        <taxon>Pseudomonadati</taxon>
        <taxon>Pseudomonadota</taxon>
        <taxon>Gammaproteobacteria</taxon>
        <taxon>Pasteurellales</taxon>
        <taxon>Psittacicellaceae</taxon>
        <taxon>Psittacicella</taxon>
    </lineage>
</organism>
<sequence length="214" mass="25453">MLRKILLTLCLIFTCFSVMAADYSKYSRAQLQQEYDRLIKIHSQDLANYHIFVKYMKQYFAGKQMPYSKFIQYFASGYLYTINQNYTINNYTYRHDPHVDSFSDLGELCNFIYTPDNNTNTNVDCLHFATIYAFADYNRDTLKTLVLLGTFLAIDRKDDNQLTAKERRMRAFDADFKNYNIDFNLRGNINYKALKKDYKELIYAVFKIHIVDED</sequence>